<dbReference type="OrthoDB" id="5240615at2"/>
<dbReference type="GO" id="GO:0008239">
    <property type="term" value="F:dipeptidyl-peptidase activity"/>
    <property type="evidence" value="ECO:0007669"/>
    <property type="project" value="InterPro"/>
</dbReference>
<keyword evidence="5" id="KW-1185">Reference proteome</keyword>
<dbReference type="InterPro" id="IPR005674">
    <property type="entry name" value="CocE/Ser_esterase"/>
</dbReference>
<dbReference type="SUPFAM" id="SSF53474">
    <property type="entry name" value="alpha/beta-Hydrolases"/>
    <property type="match status" value="1"/>
</dbReference>
<dbReference type="Proteomes" id="UP000005143">
    <property type="component" value="Unassembled WGS sequence"/>
</dbReference>
<dbReference type="NCBIfam" id="TIGR00976">
    <property type="entry name" value="CocE_NonD"/>
    <property type="match status" value="1"/>
</dbReference>
<dbReference type="Gene3D" id="1.10.3020.10">
    <property type="entry name" value="alpha-amino acid ester hydrolase ( Helical cap domain)"/>
    <property type="match status" value="1"/>
</dbReference>
<dbReference type="PATRIC" id="fig|1097667.3.peg.713"/>
<dbReference type="AlphaFoldDB" id="H0E1Q4"/>
<reference evidence="4 5" key="1">
    <citation type="journal article" date="2013" name="Biodegradation">
        <title>Quantitative proteomic analysis of ibuprofen-degrading Patulibacter sp. strain I11.</title>
        <authorList>
            <person name="Almeida B."/>
            <person name="Kjeldal H."/>
            <person name="Lolas I."/>
            <person name="Knudsen A.D."/>
            <person name="Carvalho G."/>
            <person name="Nielsen K.L."/>
            <person name="Barreto Crespo M.T."/>
            <person name="Stensballe A."/>
            <person name="Nielsen J.L."/>
        </authorList>
    </citation>
    <scope>NUCLEOTIDE SEQUENCE [LARGE SCALE GENOMIC DNA]</scope>
    <source>
        <strain evidence="4 5">I11</strain>
    </source>
</reference>
<dbReference type="InterPro" id="IPR000383">
    <property type="entry name" value="Xaa-Pro-like_dom"/>
</dbReference>
<organism evidence="4 5">
    <name type="scientific">Patulibacter medicamentivorans</name>
    <dbReference type="NCBI Taxonomy" id="1097667"/>
    <lineage>
        <taxon>Bacteria</taxon>
        <taxon>Bacillati</taxon>
        <taxon>Actinomycetota</taxon>
        <taxon>Thermoleophilia</taxon>
        <taxon>Solirubrobacterales</taxon>
        <taxon>Patulibacteraceae</taxon>
        <taxon>Patulibacter</taxon>
    </lineage>
</organism>
<evidence type="ECO:0000313" key="4">
    <source>
        <dbReference type="EMBL" id="EHN12397.1"/>
    </source>
</evidence>
<comment type="caution">
    <text evidence="4">The sequence shown here is derived from an EMBL/GenBank/DDBJ whole genome shotgun (WGS) entry which is preliminary data.</text>
</comment>
<dbReference type="InterPro" id="IPR013736">
    <property type="entry name" value="Xaa-Pro_dipept_C"/>
</dbReference>
<evidence type="ECO:0000256" key="2">
    <source>
        <dbReference type="SAM" id="MobiDB-lite"/>
    </source>
</evidence>
<gene>
    <name evidence="4" type="ORF">PAI11_07160</name>
</gene>
<feature type="region of interest" description="Disordered" evidence="2">
    <location>
        <begin position="373"/>
        <end position="430"/>
    </location>
</feature>
<dbReference type="InterPro" id="IPR008979">
    <property type="entry name" value="Galactose-bd-like_sf"/>
</dbReference>
<dbReference type="SUPFAM" id="SSF49785">
    <property type="entry name" value="Galactose-binding domain-like"/>
    <property type="match status" value="1"/>
</dbReference>
<name>H0E1Q4_9ACTN</name>
<evidence type="ECO:0000256" key="1">
    <source>
        <dbReference type="ARBA" id="ARBA00022801"/>
    </source>
</evidence>
<dbReference type="Pfam" id="PF02129">
    <property type="entry name" value="Peptidase_S15"/>
    <property type="match status" value="1"/>
</dbReference>
<dbReference type="Pfam" id="PF08530">
    <property type="entry name" value="PepX_C"/>
    <property type="match status" value="1"/>
</dbReference>
<evidence type="ECO:0000313" key="5">
    <source>
        <dbReference type="Proteomes" id="UP000005143"/>
    </source>
</evidence>
<dbReference type="RefSeq" id="WP_007570968.1">
    <property type="nucleotide sequence ID" value="NZ_AGUD01000028.1"/>
</dbReference>
<dbReference type="SMART" id="SM00939">
    <property type="entry name" value="PepX_C"/>
    <property type="match status" value="1"/>
</dbReference>
<dbReference type="Gene3D" id="2.60.120.260">
    <property type="entry name" value="Galactose-binding domain-like"/>
    <property type="match status" value="1"/>
</dbReference>
<dbReference type="InterPro" id="IPR029058">
    <property type="entry name" value="AB_hydrolase_fold"/>
</dbReference>
<dbReference type="EMBL" id="AGUD01000028">
    <property type="protein sequence ID" value="EHN12397.1"/>
    <property type="molecule type" value="Genomic_DNA"/>
</dbReference>
<accession>H0E1Q4</accession>
<keyword evidence="1" id="KW-0378">Hydrolase</keyword>
<dbReference type="Gene3D" id="3.40.50.1820">
    <property type="entry name" value="alpha/beta hydrolase"/>
    <property type="match status" value="1"/>
</dbReference>
<protein>
    <submittedName>
        <fullName evidence="4">X-Pro dipeptidyl-peptidase C-terminal domain protein</fullName>
    </submittedName>
</protein>
<evidence type="ECO:0000259" key="3">
    <source>
        <dbReference type="SMART" id="SM00939"/>
    </source>
</evidence>
<feature type="domain" description="Xaa-Pro dipeptidyl-peptidase C-terminal" evidence="3">
    <location>
        <begin position="325"/>
        <end position="573"/>
    </location>
</feature>
<proteinExistence type="predicted"/>
<sequence>MAGASEPICDAVHVTARDGVRIAVDVWRPAALAAGARIGTVVRATRYHRANEGDGVTDEARRWTGWGYALVLVDARGSGASFGARTAEWSPAELRDYDDVLDWIAVQPWSNGRVGAYGHSYDANAAELMATLGNPHLRAVAPLFGDYDAYEDLTFPGGVENRTMLASWMHMTRALDGIAGAREELERLPHEVALEVVDVKPVDGPEGPGLRAAAIAEHQANIDLRAASAAMAFKDDHVGEWGWERRSPYRRRQLAEAAGVPMLVAAGWFDAGTANGALARFLSLDLPLDVYIGAWNHGANFTCDPFLPADQRGAFEEPELLERVRRFFDRHVRDGEPPRPGRRLRYATLGDGRWRTSDRWPLPDTADERWYLGGGGSLSLERPSDDGPDAVDAHRPDPRASAGATSRWGTQVSGGGSVVYPDRAQEDSRLPTYSSAPLERDLHVAGVATLVLELAATREDGTLVVYLEDVAPDGRVTYVTEGLLRLACRAVAEQDAPHRRLRTPRSFARADARPMVPGRAEQVRIDLIAVVATIAAGHRLRVAIAGTDASHFAQLPADGDVVYAIHRGAARPSWLALPVVATLPGPAAAVPDPDPPTGALR</sequence>